<name>A0A1R1YIN3_9FUNG</name>
<sequence length="173" mass="19368">MNQELALVTSTVITAALAHQSGTSGQTLVLPEYHGIGSPVSFKSWRKLQMLKQNGSLAEYIAAEANLIGDYKDIGDAERIHLFKYGLENKFVDILNIKSPATFIEAITLIAKHGTAMDMRYAQENIRDPMDMDIEKISLNKMHISTNEPVISLVDECYAPEHFYTILMGQTYQ</sequence>
<dbReference type="Proteomes" id="UP000187429">
    <property type="component" value="Unassembled WGS sequence"/>
</dbReference>
<protein>
    <submittedName>
        <fullName evidence="1">Uncharacterized protein</fullName>
    </submittedName>
</protein>
<gene>
    <name evidence="1" type="ORF">AYI69_g3974</name>
</gene>
<organism evidence="1 2">
    <name type="scientific">Smittium culicis</name>
    <dbReference type="NCBI Taxonomy" id="133412"/>
    <lineage>
        <taxon>Eukaryota</taxon>
        <taxon>Fungi</taxon>
        <taxon>Fungi incertae sedis</taxon>
        <taxon>Zoopagomycota</taxon>
        <taxon>Kickxellomycotina</taxon>
        <taxon>Harpellomycetes</taxon>
        <taxon>Harpellales</taxon>
        <taxon>Legeriomycetaceae</taxon>
        <taxon>Smittium</taxon>
    </lineage>
</organism>
<evidence type="ECO:0000313" key="1">
    <source>
        <dbReference type="EMBL" id="OMJ26576.1"/>
    </source>
</evidence>
<accession>A0A1R1YIN3</accession>
<evidence type="ECO:0000313" key="2">
    <source>
        <dbReference type="Proteomes" id="UP000187429"/>
    </source>
</evidence>
<comment type="caution">
    <text evidence="1">The sequence shown here is derived from an EMBL/GenBank/DDBJ whole genome shotgun (WGS) entry which is preliminary data.</text>
</comment>
<dbReference type="EMBL" id="LSSM01001446">
    <property type="protein sequence ID" value="OMJ26576.1"/>
    <property type="molecule type" value="Genomic_DNA"/>
</dbReference>
<proteinExistence type="predicted"/>
<keyword evidence="2" id="KW-1185">Reference proteome</keyword>
<dbReference type="AlphaFoldDB" id="A0A1R1YIN3"/>
<dbReference type="OrthoDB" id="1939000at2759"/>
<reference evidence="2" key="1">
    <citation type="submission" date="2017-01" db="EMBL/GenBank/DDBJ databases">
        <authorList>
            <person name="Wang Y."/>
            <person name="White M."/>
            <person name="Kvist S."/>
            <person name="Moncalvo J.-M."/>
        </authorList>
    </citation>
    <scope>NUCLEOTIDE SEQUENCE [LARGE SCALE GENOMIC DNA]</scope>
    <source>
        <strain evidence="2">ID-206-W2</strain>
    </source>
</reference>